<keyword evidence="3" id="KW-1185">Reference proteome</keyword>
<evidence type="ECO:0000256" key="1">
    <source>
        <dbReference type="SAM" id="MobiDB-lite"/>
    </source>
</evidence>
<sequence>MISRRRAAKKEGTPSFGNLGKVQPGQRTLSGSKGSCTGFNPSLHRWQLQSSGLLRESGVGVLPHGSGAHRPAKPSSRGSLGPRTDLLPVGERLVVEEDAGGQLLRPVLLGEQPHVEGVRVALLGQAAGCPGTGVARGGHRGAEPHEMGQLLGARGLLLLHLSGFGLTLSWCGAANRGALALRCREKHPSGWAEAEKGSRHSQTPRFPFGGTMKRHKRAETLGPGTYGIKDFLQEKRPSSLRGVCDTRERRFRDVLRDCYPGPGTYGDPYARCKESATRSASSPGKRHPPPRRCGGPRPRCRPCRPRLAPAAYNPPNSIEELLGRAVSIRGPYELLSGDRPEPAGWGQRWKGAELSAGGVKSFLEELASRDSKKKGRFRTVPREPGRPAERIFWATLSQRPRDALAAGPGSYDPKPIERSEYFSQPPFWSSAKRFDRKSCCLFAGTENPVGVGRYNITKHEKYPRKIRYQSLYQCETRRYLSDLERDAYLLAQRKGELNGTIDFLSR</sequence>
<evidence type="ECO:0000313" key="3">
    <source>
        <dbReference type="Proteomes" id="UP000694424"/>
    </source>
</evidence>
<dbReference type="PANTHER" id="PTHR34914">
    <property type="entry name" value="LYMPHOCYTE EXPANSION MOLECULE"/>
    <property type="match status" value="1"/>
</dbReference>
<feature type="region of interest" description="Disordered" evidence="1">
    <location>
        <begin position="269"/>
        <end position="299"/>
    </location>
</feature>
<protein>
    <submittedName>
        <fullName evidence="2">Lymphocyte expansion molecule</fullName>
    </submittedName>
</protein>
<dbReference type="Ensembl" id="ENSAOWT00000006886.1">
    <property type="protein sequence ID" value="ENSAOWP00000006080.1"/>
    <property type="gene ID" value="ENSAOWG00000004180.1"/>
</dbReference>
<organism evidence="2 3">
    <name type="scientific">Apteryx owenii</name>
    <name type="common">Little spotted kiwi</name>
    <dbReference type="NCBI Taxonomy" id="8824"/>
    <lineage>
        <taxon>Eukaryota</taxon>
        <taxon>Metazoa</taxon>
        <taxon>Chordata</taxon>
        <taxon>Craniata</taxon>
        <taxon>Vertebrata</taxon>
        <taxon>Euteleostomi</taxon>
        <taxon>Archelosauria</taxon>
        <taxon>Archosauria</taxon>
        <taxon>Dinosauria</taxon>
        <taxon>Saurischia</taxon>
        <taxon>Theropoda</taxon>
        <taxon>Coelurosauria</taxon>
        <taxon>Aves</taxon>
        <taxon>Palaeognathae</taxon>
        <taxon>Apterygiformes</taxon>
        <taxon>Apterygidae</taxon>
        <taxon>Apteryx</taxon>
    </lineage>
</organism>
<accession>A0A8B9P4C0</accession>
<dbReference type="AlphaFoldDB" id="A0A8B9P4C0"/>
<dbReference type="Proteomes" id="UP000694424">
    <property type="component" value="Unplaced"/>
</dbReference>
<evidence type="ECO:0000313" key="2">
    <source>
        <dbReference type="Ensembl" id="ENSAOWP00000006080.1"/>
    </source>
</evidence>
<proteinExistence type="predicted"/>
<name>A0A8B9P4C0_APTOW</name>
<dbReference type="InterPro" id="IPR033557">
    <property type="entry name" value="CIMAP2"/>
</dbReference>
<feature type="region of interest" description="Disordered" evidence="1">
    <location>
        <begin position="1"/>
        <end position="36"/>
    </location>
</feature>
<reference evidence="2" key="1">
    <citation type="submission" date="2025-08" db="UniProtKB">
        <authorList>
            <consortium name="Ensembl"/>
        </authorList>
    </citation>
    <scope>IDENTIFICATION</scope>
</reference>
<feature type="compositionally biased region" description="Polar residues" evidence="1">
    <location>
        <begin position="25"/>
        <end position="36"/>
    </location>
</feature>
<dbReference type="PANTHER" id="PTHR34914:SF1">
    <property type="entry name" value="LYMPHOCYTE EXPANSION MOLECULE"/>
    <property type="match status" value="1"/>
</dbReference>
<feature type="region of interest" description="Disordered" evidence="1">
    <location>
        <begin position="62"/>
        <end position="85"/>
    </location>
</feature>
<feature type="region of interest" description="Disordered" evidence="1">
    <location>
        <begin position="190"/>
        <end position="211"/>
    </location>
</feature>
<reference evidence="2" key="2">
    <citation type="submission" date="2025-09" db="UniProtKB">
        <authorList>
            <consortium name="Ensembl"/>
        </authorList>
    </citation>
    <scope>IDENTIFICATION</scope>
</reference>